<dbReference type="Gene3D" id="1.10.10.2390">
    <property type="match status" value="1"/>
</dbReference>
<dbReference type="Gene3D" id="6.10.140.2080">
    <property type="match status" value="1"/>
</dbReference>
<protein>
    <submittedName>
        <fullName evidence="1">DUF3349 domain-containing protein</fullName>
    </submittedName>
</protein>
<dbReference type="RefSeq" id="WP_345716387.1">
    <property type="nucleotide sequence ID" value="NZ_BAABFP010000004.1"/>
</dbReference>
<dbReference type="Proteomes" id="UP001596189">
    <property type="component" value="Unassembled WGS sequence"/>
</dbReference>
<gene>
    <name evidence="1" type="ORF">ACFQDO_10095</name>
</gene>
<sequence>MVDWLRTGYPKGLPERDYIALLALLRRRLTDGEVIHVGQQLIRDGVLPPDRADIGTAIVGITAELPADEDVERVRQYLTGHGWPTDLSL</sequence>
<keyword evidence="2" id="KW-1185">Reference proteome</keyword>
<dbReference type="EMBL" id="JBHSRD010000003">
    <property type="protein sequence ID" value="MFC6007478.1"/>
    <property type="molecule type" value="Genomic_DNA"/>
</dbReference>
<evidence type="ECO:0000313" key="2">
    <source>
        <dbReference type="Proteomes" id="UP001596189"/>
    </source>
</evidence>
<accession>A0ABW1JFA2</accession>
<name>A0ABW1JFA2_9ACTN</name>
<dbReference type="InterPro" id="IPR021784">
    <property type="entry name" value="DUF3349"/>
</dbReference>
<organism evidence="1 2">
    <name type="scientific">Angustibacter luteus</name>
    <dbReference type="NCBI Taxonomy" id="658456"/>
    <lineage>
        <taxon>Bacteria</taxon>
        <taxon>Bacillati</taxon>
        <taxon>Actinomycetota</taxon>
        <taxon>Actinomycetes</taxon>
        <taxon>Kineosporiales</taxon>
        <taxon>Kineosporiaceae</taxon>
    </lineage>
</organism>
<proteinExistence type="predicted"/>
<evidence type="ECO:0000313" key="1">
    <source>
        <dbReference type="EMBL" id="MFC6007478.1"/>
    </source>
</evidence>
<comment type="caution">
    <text evidence="1">The sequence shown here is derived from an EMBL/GenBank/DDBJ whole genome shotgun (WGS) entry which is preliminary data.</text>
</comment>
<dbReference type="Pfam" id="PF11829">
    <property type="entry name" value="DUF3349"/>
    <property type="match status" value="1"/>
</dbReference>
<reference evidence="2" key="1">
    <citation type="journal article" date="2019" name="Int. J. Syst. Evol. Microbiol.">
        <title>The Global Catalogue of Microorganisms (GCM) 10K type strain sequencing project: providing services to taxonomists for standard genome sequencing and annotation.</title>
        <authorList>
            <consortium name="The Broad Institute Genomics Platform"/>
            <consortium name="The Broad Institute Genome Sequencing Center for Infectious Disease"/>
            <person name="Wu L."/>
            <person name="Ma J."/>
        </authorList>
    </citation>
    <scope>NUCLEOTIDE SEQUENCE [LARGE SCALE GENOMIC DNA]</scope>
    <source>
        <strain evidence="2">KACC 14249</strain>
    </source>
</reference>